<reference evidence="1" key="1">
    <citation type="submission" date="2022-02" db="EMBL/GenBank/DDBJ databases">
        <authorList>
            <person name="Henning P.M."/>
            <person name="McCubbin A.G."/>
            <person name="Shore J.S."/>
        </authorList>
    </citation>
    <scope>NUCLEOTIDE SEQUENCE</scope>
    <source>
        <strain evidence="1">F60SS</strain>
        <tissue evidence="1">Leaves</tissue>
    </source>
</reference>
<gene>
    <name evidence="1" type="ORF">Tsubulata_029112</name>
</gene>
<keyword evidence="2" id="KW-1185">Reference proteome</keyword>
<proteinExistence type="predicted"/>
<dbReference type="AlphaFoldDB" id="A0A9Q0JHE5"/>
<feature type="non-terminal residue" evidence="1">
    <location>
        <position position="123"/>
    </location>
</feature>
<feature type="non-terminal residue" evidence="1">
    <location>
        <position position="1"/>
    </location>
</feature>
<comment type="caution">
    <text evidence="1">The sequence shown here is derived from an EMBL/GenBank/DDBJ whole genome shotgun (WGS) entry which is preliminary data.</text>
</comment>
<evidence type="ECO:0000313" key="1">
    <source>
        <dbReference type="EMBL" id="KAJ4841828.1"/>
    </source>
</evidence>
<protein>
    <submittedName>
        <fullName evidence="1">Uncharacterized protein</fullName>
    </submittedName>
</protein>
<accession>A0A9Q0JHE5</accession>
<name>A0A9Q0JHE5_9ROSI</name>
<dbReference type="Proteomes" id="UP001141552">
    <property type="component" value="Unassembled WGS sequence"/>
</dbReference>
<dbReference type="EMBL" id="JAKUCV010002674">
    <property type="protein sequence ID" value="KAJ4841828.1"/>
    <property type="molecule type" value="Genomic_DNA"/>
</dbReference>
<sequence length="123" mass="13784">HDRPDVAGFLLANDYPGLRDALGSENARLERLGGIISLTPLAELWCTLPQVKMQMCEKLHFEVSLSLLGTRMRTLEQQERKGSWSTPAGKAAVMNLLREKGLLHLLGRIHCHLMLPANILNLY</sequence>
<reference evidence="1" key="2">
    <citation type="journal article" date="2023" name="Plants (Basel)">
        <title>Annotation of the Turnera subulata (Passifloraceae) Draft Genome Reveals the S-Locus Evolved after the Divergence of Turneroideae from Passifloroideae in a Stepwise Manner.</title>
        <authorList>
            <person name="Henning P.M."/>
            <person name="Roalson E.H."/>
            <person name="Mir W."/>
            <person name="McCubbin A.G."/>
            <person name="Shore J.S."/>
        </authorList>
    </citation>
    <scope>NUCLEOTIDE SEQUENCE</scope>
    <source>
        <strain evidence="1">F60SS</strain>
    </source>
</reference>
<organism evidence="1 2">
    <name type="scientific">Turnera subulata</name>
    <dbReference type="NCBI Taxonomy" id="218843"/>
    <lineage>
        <taxon>Eukaryota</taxon>
        <taxon>Viridiplantae</taxon>
        <taxon>Streptophyta</taxon>
        <taxon>Embryophyta</taxon>
        <taxon>Tracheophyta</taxon>
        <taxon>Spermatophyta</taxon>
        <taxon>Magnoliopsida</taxon>
        <taxon>eudicotyledons</taxon>
        <taxon>Gunneridae</taxon>
        <taxon>Pentapetalae</taxon>
        <taxon>rosids</taxon>
        <taxon>fabids</taxon>
        <taxon>Malpighiales</taxon>
        <taxon>Passifloraceae</taxon>
        <taxon>Turnera</taxon>
    </lineage>
</organism>
<evidence type="ECO:0000313" key="2">
    <source>
        <dbReference type="Proteomes" id="UP001141552"/>
    </source>
</evidence>